<dbReference type="Pfam" id="PF01408">
    <property type="entry name" value="GFO_IDH_MocA"/>
    <property type="match status" value="1"/>
</dbReference>
<name>A0A382DA64_9ZZZZ</name>
<dbReference type="InterPro" id="IPR051317">
    <property type="entry name" value="Gfo/Idh/MocA_oxidoreduct"/>
</dbReference>
<dbReference type="PANTHER" id="PTHR43708:SF5">
    <property type="entry name" value="CONSERVED EXPRESSED OXIDOREDUCTASE (EUROFUNG)-RELATED"/>
    <property type="match status" value="1"/>
</dbReference>
<dbReference type="PANTHER" id="PTHR43708">
    <property type="entry name" value="CONSERVED EXPRESSED OXIDOREDUCTASE (EUROFUNG)"/>
    <property type="match status" value="1"/>
</dbReference>
<evidence type="ECO:0000259" key="3">
    <source>
        <dbReference type="Pfam" id="PF01408"/>
    </source>
</evidence>
<keyword evidence="2" id="KW-0560">Oxidoreductase</keyword>
<evidence type="ECO:0000256" key="2">
    <source>
        <dbReference type="ARBA" id="ARBA00023002"/>
    </source>
</evidence>
<protein>
    <recommendedName>
        <fullName evidence="3">Gfo/Idh/MocA-like oxidoreductase N-terminal domain-containing protein</fullName>
    </recommendedName>
</protein>
<dbReference type="InterPro" id="IPR000683">
    <property type="entry name" value="Gfo/Idh/MocA-like_OxRdtase_N"/>
</dbReference>
<gene>
    <name evidence="4" type="ORF">METZ01_LOCUS187768</name>
</gene>
<feature type="domain" description="Gfo/Idh/MocA-like oxidoreductase N-terminal" evidence="3">
    <location>
        <begin position="7"/>
        <end position="142"/>
    </location>
</feature>
<organism evidence="4">
    <name type="scientific">marine metagenome</name>
    <dbReference type="NCBI Taxonomy" id="408172"/>
    <lineage>
        <taxon>unclassified sequences</taxon>
        <taxon>metagenomes</taxon>
        <taxon>ecological metagenomes</taxon>
    </lineage>
</organism>
<dbReference type="SUPFAM" id="SSF51735">
    <property type="entry name" value="NAD(P)-binding Rossmann-fold domains"/>
    <property type="match status" value="1"/>
</dbReference>
<evidence type="ECO:0000313" key="4">
    <source>
        <dbReference type="EMBL" id="SVB34914.1"/>
    </source>
</evidence>
<sequence length="258" mass="28525">MEIVMYRVGIIGLGSIAARYSNPSDPHPYCHAGGIRQCEATDLVAVADLSEDRKTEFKETWGPGFPDRSINYYDTDIEMLENEDLDIISVCVRGPYHFAVMQNVLKTDVKAIFLEKPAGCSLEEVDQMTITANEKRIPIIVDYSRHWAPHLLRLQELVAEGRVAQVKSVIGYCPATILSFAIHNTDMICQFAGYDPMSISAHINQNNGQVPEGYEPEPSIIGSIIHFKSGIQGFHVGEHGTKGAFSVDVLGTEGQLRT</sequence>
<dbReference type="SUPFAM" id="SSF55347">
    <property type="entry name" value="Glyceraldehyde-3-phosphate dehydrogenase-like, C-terminal domain"/>
    <property type="match status" value="1"/>
</dbReference>
<dbReference type="InterPro" id="IPR036291">
    <property type="entry name" value="NAD(P)-bd_dom_sf"/>
</dbReference>
<dbReference type="GO" id="GO:0000166">
    <property type="term" value="F:nucleotide binding"/>
    <property type="evidence" value="ECO:0007669"/>
    <property type="project" value="InterPro"/>
</dbReference>
<dbReference type="EMBL" id="UINC01038223">
    <property type="protein sequence ID" value="SVB34914.1"/>
    <property type="molecule type" value="Genomic_DNA"/>
</dbReference>
<accession>A0A382DA64</accession>
<dbReference type="Gene3D" id="3.30.360.10">
    <property type="entry name" value="Dihydrodipicolinate Reductase, domain 2"/>
    <property type="match status" value="1"/>
</dbReference>
<feature type="non-terminal residue" evidence="4">
    <location>
        <position position="258"/>
    </location>
</feature>
<dbReference type="AlphaFoldDB" id="A0A382DA64"/>
<reference evidence="4" key="1">
    <citation type="submission" date="2018-05" db="EMBL/GenBank/DDBJ databases">
        <authorList>
            <person name="Lanie J.A."/>
            <person name="Ng W.-L."/>
            <person name="Kazmierczak K.M."/>
            <person name="Andrzejewski T.M."/>
            <person name="Davidsen T.M."/>
            <person name="Wayne K.J."/>
            <person name="Tettelin H."/>
            <person name="Glass J.I."/>
            <person name="Rusch D."/>
            <person name="Podicherti R."/>
            <person name="Tsui H.-C.T."/>
            <person name="Winkler M.E."/>
        </authorList>
    </citation>
    <scope>NUCLEOTIDE SEQUENCE</scope>
</reference>
<comment type="similarity">
    <text evidence="1">Belongs to the Gfo/Idh/MocA family.</text>
</comment>
<evidence type="ECO:0000256" key="1">
    <source>
        <dbReference type="ARBA" id="ARBA00010928"/>
    </source>
</evidence>
<proteinExistence type="inferred from homology"/>
<dbReference type="Gene3D" id="3.40.50.720">
    <property type="entry name" value="NAD(P)-binding Rossmann-like Domain"/>
    <property type="match status" value="1"/>
</dbReference>
<dbReference type="GO" id="GO:0016491">
    <property type="term" value="F:oxidoreductase activity"/>
    <property type="evidence" value="ECO:0007669"/>
    <property type="project" value="UniProtKB-KW"/>
</dbReference>